<sequence>MAKSYLAERLTPIGRYPTGGCESKYADDARAERPNGRMTVDIRLLGVIELHVDCRVTGIGHARQKCVLIGKGSWYGYNTFAAASTVDRYTFIEPQQIPEPIGVSASGQSTVWGRLS</sequence>
<evidence type="ECO:0000313" key="1">
    <source>
        <dbReference type="EMBL" id="GIH02807.1"/>
    </source>
</evidence>
<dbReference type="AlphaFoldDB" id="A0A8J3Q3I0"/>
<protein>
    <submittedName>
        <fullName evidence="1">Uncharacterized protein</fullName>
    </submittedName>
</protein>
<keyword evidence="2" id="KW-1185">Reference proteome</keyword>
<dbReference type="RefSeq" id="WP_239123347.1">
    <property type="nucleotide sequence ID" value="NZ_BONY01000004.1"/>
</dbReference>
<comment type="caution">
    <text evidence="1">The sequence shown here is derived from an EMBL/GenBank/DDBJ whole genome shotgun (WGS) entry which is preliminary data.</text>
</comment>
<proteinExistence type="predicted"/>
<evidence type="ECO:0000313" key="2">
    <source>
        <dbReference type="Proteomes" id="UP000612899"/>
    </source>
</evidence>
<gene>
    <name evidence="1" type="ORF">Rhe02_08740</name>
</gene>
<accession>A0A8J3Q3I0</accession>
<dbReference type="Proteomes" id="UP000612899">
    <property type="component" value="Unassembled WGS sequence"/>
</dbReference>
<reference evidence="1" key="1">
    <citation type="submission" date="2021-01" db="EMBL/GenBank/DDBJ databases">
        <title>Whole genome shotgun sequence of Rhizocola hellebori NBRC 109834.</title>
        <authorList>
            <person name="Komaki H."/>
            <person name="Tamura T."/>
        </authorList>
    </citation>
    <scope>NUCLEOTIDE SEQUENCE</scope>
    <source>
        <strain evidence="1">NBRC 109834</strain>
    </source>
</reference>
<dbReference type="EMBL" id="BONY01000004">
    <property type="protein sequence ID" value="GIH02807.1"/>
    <property type="molecule type" value="Genomic_DNA"/>
</dbReference>
<organism evidence="1 2">
    <name type="scientific">Rhizocola hellebori</name>
    <dbReference type="NCBI Taxonomy" id="1392758"/>
    <lineage>
        <taxon>Bacteria</taxon>
        <taxon>Bacillati</taxon>
        <taxon>Actinomycetota</taxon>
        <taxon>Actinomycetes</taxon>
        <taxon>Micromonosporales</taxon>
        <taxon>Micromonosporaceae</taxon>
        <taxon>Rhizocola</taxon>
    </lineage>
</organism>
<name>A0A8J3Q3I0_9ACTN</name>